<proteinExistence type="inferred from homology"/>
<protein>
    <submittedName>
        <fullName evidence="9">Undecaprenyl-phosphate glucose phosphotransferase</fullName>
    </submittedName>
</protein>
<evidence type="ECO:0000256" key="3">
    <source>
        <dbReference type="ARBA" id="ARBA00022679"/>
    </source>
</evidence>
<dbReference type="GO" id="GO:0016020">
    <property type="term" value="C:membrane"/>
    <property type="evidence" value="ECO:0007669"/>
    <property type="project" value="UniProtKB-SubCell"/>
</dbReference>
<keyword evidence="6 7" id="KW-0472">Membrane</keyword>
<feature type="domain" description="Bacterial sugar transferase" evidence="8">
    <location>
        <begin position="275"/>
        <end position="458"/>
    </location>
</feature>
<keyword evidence="10" id="KW-1185">Reference proteome</keyword>
<feature type="transmembrane region" description="Helical" evidence="7">
    <location>
        <begin position="45"/>
        <end position="64"/>
    </location>
</feature>
<dbReference type="PANTHER" id="PTHR30576">
    <property type="entry name" value="COLANIC BIOSYNTHESIS UDP-GLUCOSE LIPID CARRIER TRANSFERASE"/>
    <property type="match status" value="1"/>
</dbReference>
<dbReference type="AlphaFoldDB" id="A0A2V1J416"/>
<dbReference type="Gene3D" id="3.40.50.720">
    <property type="entry name" value="NAD(P)-binding Rossmann-like Domain"/>
    <property type="match status" value="1"/>
</dbReference>
<accession>A0A2V1J416</accession>
<dbReference type="Pfam" id="PF02397">
    <property type="entry name" value="Bac_transf"/>
    <property type="match status" value="1"/>
</dbReference>
<keyword evidence="5 7" id="KW-1133">Transmembrane helix</keyword>
<comment type="similarity">
    <text evidence="2">Belongs to the bacterial sugar transferase family.</text>
</comment>
<dbReference type="NCBIfam" id="TIGR03023">
    <property type="entry name" value="WcaJ_sugtrans"/>
    <property type="match status" value="1"/>
</dbReference>
<evidence type="ECO:0000256" key="6">
    <source>
        <dbReference type="ARBA" id="ARBA00023136"/>
    </source>
</evidence>
<dbReference type="InterPro" id="IPR003362">
    <property type="entry name" value="Bact_transf"/>
</dbReference>
<evidence type="ECO:0000256" key="5">
    <source>
        <dbReference type="ARBA" id="ARBA00022989"/>
    </source>
</evidence>
<organism evidence="9 10">
    <name type="scientific">Paramuribaculum intestinale</name>
    <dbReference type="NCBI Taxonomy" id="2094151"/>
    <lineage>
        <taxon>Bacteria</taxon>
        <taxon>Pseudomonadati</taxon>
        <taxon>Bacteroidota</taxon>
        <taxon>Bacteroidia</taxon>
        <taxon>Bacteroidales</taxon>
        <taxon>Muribaculaceae</taxon>
        <taxon>Paramuribaculum</taxon>
    </lineage>
</organism>
<keyword evidence="4 7" id="KW-0812">Transmembrane</keyword>
<dbReference type="GO" id="GO:0016780">
    <property type="term" value="F:phosphotransferase activity, for other substituted phosphate groups"/>
    <property type="evidence" value="ECO:0007669"/>
    <property type="project" value="TreeGrafter"/>
</dbReference>
<evidence type="ECO:0000313" key="9">
    <source>
        <dbReference type="EMBL" id="PWB09800.1"/>
    </source>
</evidence>
<reference evidence="10" key="1">
    <citation type="submission" date="2018-02" db="EMBL/GenBank/DDBJ databases">
        <authorList>
            <person name="Clavel T."/>
            <person name="Strowig T."/>
        </authorList>
    </citation>
    <scope>NUCLEOTIDE SEQUENCE [LARGE SCALE GENOMIC DNA]</scope>
    <source>
        <strain evidence="10">DSM 100764</strain>
    </source>
</reference>
<evidence type="ECO:0000256" key="4">
    <source>
        <dbReference type="ARBA" id="ARBA00022692"/>
    </source>
</evidence>
<feature type="transmembrane region" description="Helical" evidence="7">
    <location>
        <begin position="12"/>
        <end position="33"/>
    </location>
</feature>
<comment type="caution">
    <text evidence="9">The sequence shown here is derived from an EMBL/GenBank/DDBJ whole genome shotgun (WGS) entry which is preliminary data.</text>
</comment>
<evidence type="ECO:0000256" key="2">
    <source>
        <dbReference type="ARBA" id="ARBA00006464"/>
    </source>
</evidence>
<feature type="transmembrane region" description="Helical" evidence="7">
    <location>
        <begin position="84"/>
        <end position="102"/>
    </location>
</feature>
<dbReference type="GeneID" id="93424322"/>
<keyword evidence="3 9" id="KW-0808">Transferase</keyword>
<dbReference type="InterPro" id="IPR017473">
    <property type="entry name" value="Undecaprenyl-P_gluc_Ptfrase"/>
</dbReference>
<comment type="subcellular location">
    <subcellularLocation>
        <location evidence="1">Membrane</location>
        <topology evidence="1">Multi-pass membrane protein</topology>
    </subcellularLocation>
</comment>
<gene>
    <name evidence="9" type="ORF">C5O25_00915</name>
</gene>
<dbReference type="NCBIfam" id="TIGR03025">
    <property type="entry name" value="EPS_sugtrans"/>
    <property type="match status" value="1"/>
</dbReference>
<dbReference type="Proteomes" id="UP000244925">
    <property type="component" value="Unassembled WGS sequence"/>
</dbReference>
<evidence type="ECO:0000313" key="10">
    <source>
        <dbReference type="Proteomes" id="UP000244925"/>
    </source>
</evidence>
<dbReference type="InterPro" id="IPR017475">
    <property type="entry name" value="EPS_sugar_tfrase"/>
</dbReference>
<name>A0A2V1J416_9BACT</name>
<dbReference type="Pfam" id="PF13727">
    <property type="entry name" value="CoA_binding_3"/>
    <property type="match status" value="1"/>
</dbReference>
<dbReference type="EMBL" id="PUBV01000001">
    <property type="protein sequence ID" value="PWB09800.1"/>
    <property type="molecule type" value="Genomic_DNA"/>
</dbReference>
<evidence type="ECO:0000256" key="7">
    <source>
        <dbReference type="SAM" id="Phobius"/>
    </source>
</evidence>
<feature type="transmembrane region" description="Helical" evidence="7">
    <location>
        <begin position="278"/>
        <end position="299"/>
    </location>
</feature>
<dbReference type="PANTHER" id="PTHR30576:SF0">
    <property type="entry name" value="UNDECAPRENYL-PHOSPHATE N-ACETYLGALACTOSAMINYL 1-PHOSPHATE TRANSFERASE-RELATED"/>
    <property type="match status" value="1"/>
</dbReference>
<evidence type="ECO:0000256" key="1">
    <source>
        <dbReference type="ARBA" id="ARBA00004141"/>
    </source>
</evidence>
<dbReference type="RefSeq" id="WP_107034852.1">
    <property type="nucleotide sequence ID" value="NZ_CAONGC010000003.1"/>
</dbReference>
<evidence type="ECO:0000259" key="8">
    <source>
        <dbReference type="Pfam" id="PF02397"/>
    </source>
</evidence>
<sequence>MTGLLNSGRRYGWLINPALSFMAIVMAVLSYYLTSLLVGMAQARVWMSPKVIIVASVAWIIAGWRLIRPEELRALKMERTARSAINACGVHAVFFVVLLYLIDAPYVEWSTLAVFYALMFISLPIACVVSLQLLKFLRRCGRNHRRVVIVGMNDTALRLYDMMANDGYGYVVAGVFDDNAVSSVDPDLPVMPVGDLGGFVRANDVEEIFCTLSGDNESALLQSIEVADNNAVTLHIVPQLTRFVNRGFAVNEIGRLPVMTPLNSPLASRFNIFMKRMLDITASLVGVVLFPVFFIPIAISIKLTSPGPVFYRQLRTGLKGRTFNCLKFRTLRYDPSDDESPVAKTDPRVTAVGRFLRKTSLDELPQVFNVLKGDMSIVGPRPHMVSHTDVYRDLVDRYMMRHTVKPGITGWAQVNGLRGGTDHLWKMEKRVECDVWYIEHWSLLLDIKIIFRTLFNILKGDDNAY</sequence>
<feature type="transmembrane region" description="Helical" evidence="7">
    <location>
        <begin position="114"/>
        <end position="137"/>
    </location>
</feature>